<organism evidence="1 2">
    <name type="scientific">Geodia barretti</name>
    <name type="common">Barrett's horny sponge</name>
    <dbReference type="NCBI Taxonomy" id="519541"/>
    <lineage>
        <taxon>Eukaryota</taxon>
        <taxon>Metazoa</taxon>
        <taxon>Porifera</taxon>
        <taxon>Demospongiae</taxon>
        <taxon>Heteroscleromorpha</taxon>
        <taxon>Tetractinellida</taxon>
        <taxon>Astrophorina</taxon>
        <taxon>Geodiidae</taxon>
        <taxon>Geodia</taxon>
    </lineage>
</organism>
<protein>
    <recommendedName>
        <fullName evidence="3">DUF3179 domain-containing protein</fullName>
    </recommendedName>
</protein>
<dbReference type="Proteomes" id="UP001174909">
    <property type="component" value="Unassembled WGS sequence"/>
</dbReference>
<dbReference type="Pfam" id="PF11376">
    <property type="entry name" value="DUF3179"/>
    <property type="match status" value="1"/>
</dbReference>
<dbReference type="InterPro" id="IPR021516">
    <property type="entry name" value="DUF3179"/>
</dbReference>
<proteinExistence type="predicted"/>
<accession>A0AA35XFH3</accession>
<evidence type="ECO:0000313" key="1">
    <source>
        <dbReference type="EMBL" id="CAI8056903.1"/>
    </source>
</evidence>
<comment type="caution">
    <text evidence="1">The sequence shown here is derived from an EMBL/GenBank/DDBJ whole genome shotgun (WGS) entry which is preliminary data.</text>
</comment>
<dbReference type="AlphaFoldDB" id="A0AA35XFH3"/>
<sequence>MSEPSGSEPWTVPIAPTDGIAPTLAPAAGLPTAAVGEAVTPLPTAALASVATALPTAAPLPVSPEGTVQTVPDAEAEAALTRYQRLLRSTWDTDFTRTTISFEEIMTGGPPKDGIPAIDDPQFESIAEADVWLDDLEPVQVVDIDGDARAYPVQVMVWHELVNDTVGGEPVVITF</sequence>
<name>A0AA35XFH3_GEOBA</name>
<keyword evidence="2" id="KW-1185">Reference proteome</keyword>
<dbReference type="EMBL" id="CASHTH010004403">
    <property type="protein sequence ID" value="CAI8056903.1"/>
    <property type="molecule type" value="Genomic_DNA"/>
</dbReference>
<gene>
    <name evidence="1" type="ORF">GBAR_LOCUS30993</name>
</gene>
<evidence type="ECO:0008006" key="3">
    <source>
        <dbReference type="Google" id="ProtNLM"/>
    </source>
</evidence>
<reference evidence="1" key="1">
    <citation type="submission" date="2023-03" db="EMBL/GenBank/DDBJ databases">
        <authorList>
            <person name="Steffen K."/>
            <person name="Cardenas P."/>
        </authorList>
    </citation>
    <scope>NUCLEOTIDE SEQUENCE</scope>
</reference>
<evidence type="ECO:0000313" key="2">
    <source>
        <dbReference type="Proteomes" id="UP001174909"/>
    </source>
</evidence>